<protein>
    <submittedName>
        <fullName evidence="2">Uncharacterized protein</fullName>
    </submittedName>
</protein>
<evidence type="ECO:0000256" key="1">
    <source>
        <dbReference type="SAM" id="MobiDB-lite"/>
    </source>
</evidence>
<sequence>MESINITLPDELSDALNSYIRDREVSLPANAIVETALKEFLTQRGYLPPQRQSLHLTPAPKGSGFQDTSVNHDKILAEQASQKLPSNTP</sequence>
<feature type="region of interest" description="Disordered" evidence="1">
    <location>
        <begin position="51"/>
        <end position="89"/>
    </location>
</feature>
<organism evidence="2 3">
    <name type="scientific">Hassallia byssoidea VB512170</name>
    <dbReference type="NCBI Taxonomy" id="1304833"/>
    <lineage>
        <taxon>Bacteria</taxon>
        <taxon>Bacillati</taxon>
        <taxon>Cyanobacteriota</taxon>
        <taxon>Cyanophyceae</taxon>
        <taxon>Nostocales</taxon>
        <taxon>Tolypothrichaceae</taxon>
        <taxon>Hassallia</taxon>
    </lineage>
</organism>
<dbReference type="RefSeq" id="WP_039754541.1">
    <property type="nucleotide sequence ID" value="NZ_JTCM02000045.1"/>
</dbReference>
<dbReference type="AlphaFoldDB" id="A0A846HCS4"/>
<keyword evidence="3" id="KW-1185">Reference proteome</keyword>
<evidence type="ECO:0000313" key="2">
    <source>
        <dbReference type="EMBL" id="NEU74589.1"/>
    </source>
</evidence>
<comment type="caution">
    <text evidence="2">The sequence shown here is derived from an EMBL/GenBank/DDBJ whole genome shotgun (WGS) entry which is preliminary data.</text>
</comment>
<dbReference type="Proteomes" id="UP000031549">
    <property type="component" value="Unassembled WGS sequence"/>
</dbReference>
<accession>A0A846HCS4</accession>
<proteinExistence type="predicted"/>
<evidence type="ECO:0000313" key="3">
    <source>
        <dbReference type="Proteomes" id="UP000031549"/>
    </source>
</evidence>
<feature type="compositionally biased region" description="Polar residues" evidence="1">
    <location>
        <begin position="79"/>
        <end position="89"/>
    </location>
</feature>
<gene>
    <name evidence="2" type="ORF">PI95_019005</name>
</gene>
<name>A0A846HCS4_9CYAN</name>
<dbReference type="EMBL" id="JTCM02000045">
    <property type="protein sequence ID" value="NEU74589.1"/>
    <property type="molecule type" value="Genomic_DNA"/>
</dbReference>
<dbReference type="CDD" id="cd21631">
    <property type="entry name" value="RHH_CopG_NikR-like"/>
    <property type="match status" value="1"/>
</dbReference>
<reference evidence="2 3" key="1">
    <citation type="journal article" date="2015" name="Genome Announc.">
        <title>Draft Genome Sequence of Cyanobacterium Hassallia byssoidea Strain VB512170, Isolated from Monuments in India.</title>
        <authorList>
            <person name="Singh D."/>
            <person name="Chandrababunaidu M.M."/>
            <person name="Panda A."/>
            <person name="Sen D."/>
            <person name="Bhattacharyya S."/>
            <person name="Adhikary S.P."/>
            <person name="Tripathy S."/>
        </authorList>
    </citation>
    <scope>NUCLEOTIDE SEQUENCE [LARGE SCALE GENOMIC DNA]</scope>
    <source>
        <strain evidence="2 3">VB512170</strain>
    </source>
</reference>